<name>A0A1I4QV29_9FLAO</name>
<evidence type="ECO:0000313" key="2">
    <source>
        <dbReference type="Proteomes" id="UP000182961"/>
    </source>
</evidence>
<dbReference type="EMBL" id="FOUT01000001">
    <property type="protein sequence ID" value="SFM43924.1"/>
    <property type="molecule type" value="Genomic_DNA"/>
</dbReference>
<reference evidence="2" key="1">
    <citation type="submission" date="2016-10" db="EMBL/GenBank/DDBJ databases">
        <authorList>
            <person name="Varghese N."/>
            <person name="Submissions S."/>
        </authorList>
    </citation>
    <scope>NUCLEOTIDE SEQUENCE [LARGE SCALE GENOMIC DNA]</scope>
    <source>
        <strain evidence="2">DSM 4002</strain>
    </source>
</reference>
<dbReference type="AlphaFoldDB" id="A0A1I4QV29"/>
<protein>
    <submittedName>
        <fullName evidence="1">Uncharacterized protein</fullName>
    </submittedName>
</protein>
<gene>
    <name evidence="1" type="ORF">SAMN05444143_10166</name>
</gene>
<dbReference type="Proteomes" id="UP000182961">
    <property type="component" value="Unassembled WGS sequence"/>
</dbReference>
<sequence length="55" mass="6301">MGYKTPKKYYLQEYIGAHHPFLPHDSSRDPLYLCCRTPSAKDATPPGARRDESFS</sequence>
<organism evidence="1 2">
    <name type="scientific">Flavobacterium succinicans</name>
    <dbReference type="NCBI Taxonomy" id="29536"/>
    <lineage>
        <taxon>Bacteria</taxon>
        <taxon>Pseudomonadati</taxon>
        <taxon>Bacteroidota</taxon>
        <taxon>Flavobacteriia</taxon>
        <taxon>Flavobacteriales</taxon>
        <taxon>Flavobacteriaceae</taxon>
        <taxon>Flavobacterium</taxon>
    </lineage>
</organism>
<accession>A0A1I4QV29</accession>
<keyword evidence="2" id="KW-1185">Reference proteome</keyword>
<proteinExistence type="predicted"/>
<evidence type="ECO:0000313" key="1">
    <source>
        <dbReference type="EMBL" id="SFM43924.1"/>
    </source>
</evidence>